<evidence type="ECO:0000313" key="2">
    <source>
        <dbReference type="Proteomes" id="UP000186136"/>
    </source>
</evidence>
<gene>
    <name evidence="1" type="ORF">PMKS-004119</name>
</gene>
<dbReference type="Proteomes" id="UP000186136">
    <property type="component" value="Unassembled WGS sequence"/>
</dbReference>
<keyword evidence="2" id="KW-1185">Reference proteome</keyword>
<dbReference type="EMBL" id="BDGI01000193">
    <property type="protein sequence ID" value="GAV30605.1"/>
    <property type="molecule type" value="Genomic_DNA"/>
</dbReference>
<reference evidence="1 2" key="1">
    <citation type="submission" date="2016-08" db="EMBL/GenBank/DDBJ databases">
        <title>Whole genome shotgun sequence of Pichia membranifaciens KS47-1.</title>
        <authorList>
            <person name="Konishi M."/>
            <person name="Ishida M."/>
            <person name="Arakawa T."/>
            <person name="Kato Y."/>
            <person name="Horiuchi J."/>
        </authorList>
    </citation>
    <scope>NUCLEOTIDE SEQUENCE [LARGE SCALE GENOMIC DNA]</scope>
    <source>
        <strain evidence="1 2">KS47-1</strain>
    </source>
</reference>
<protein>
    <submittedName>
        <fullName evidence="1">Uncharacterized protein</fullName>
    </submittedName>
</protein>
<sequence length="331" mass="38828">MMKVGTSGDTVLEAMKNKLLHLRNEHHVTKKKETKFEPSKVRYNSEIRNHPHPKDTVTGIYRQPKILKSAHPNNTKVPKSMLRRRDELNKKLSSEEEYQGIHWTPEFATSNLSKTSLQAKSEFDNLIKDWISTNWLNVNPVIQQRPCHILIHDKLLYENMSLCETIYKLIIARVPEITENASNDITIIKDNELGFIPSLDYMNLLKKINNKKDNSLQHLNVLKYKSVFGNKMNDFQNLQTLKHMLVTKKLHCNEKFIILTGERAISLEYFRLLKLFNKTYASLKLKGCVIYLNRSQALKNKDIIDKKKYTGREMYYVVEEFTDIYDIIEVL</sequence>
<accession>A0A1Q2YM27</accession>
<evidence type="ECO:0000313" key="1">
    <source>
        <dbReference type="EMBL" id="GAV30605.1"/>
    </source>
</evidence>
<name>A0A1Q2YM27_9ASCO</name>
<comment type="caution">
    <text evidence="1">The sequence shown here is derived from an EMBL/GenBank/DDBJ whole genome shotgun (WGS) entry which is preliminary data.</text>
</comment>
<dbReference type="AlphaFoldDB" id="A0A1Q2YM27"/>
<organism evidence="1 2">
    <name type="scientific">Pichia membranifaciens</name>
    <dbReference type="NCBI Taxonomy" id="4926"/>
    <lineage>
        <taxon>Eukaryota</taxon>
        <taxon>Fungi</taxon>
        <taxon>Dikarya</taxon>
        <taxon>Ascomycota</taxon>
        <taxon>Saccharomycotina</taxon>
        <taxon>Pichiomycetes</taxon>
        <taxon>Pichiales</taxon>
        <taxon>Pichiaceae</taxon>
        <taxon>Pichia</taxon>
    </lineage>
</organism>
<proteinExistence type="predicted"/>
<dbReference type="OrthoDB" id="3993711at2759"/>